<keyword evidence="11 12" id="KW-0411">Iron-sulfur</keyword>
<dbReference type="Pfam" id="PF13085">
    <property type="entry name" value="Fer2_3"/>
    <property type="match status" value="1"/>
</dbReference>
<comment type="catalytic activity">
    <reaction evidence="12">
        <text>a quinone + succinate = fumarate + a quinol</text>
        <dbReference type="Rhea" id="RHEA:40523"/>
        <dbReference type="ChEBI" id="CHEBI:24646"/>
        <dbReference type="ChEBI" id="CHEBI:29806"/>
        <dbReference type="ChEBI" id="CHEBI:30031"/>
        <dbReference type="ChEBI" id="CHEBI:132124"/>
        <dbReference type="EC" id="1.3.5.1"/>
    </reaction>
</comment>
<dbReference type="EMBL" id="JALHBS010000117">
    <property type="protein sequence ID" value="MCP3057005.1"/>
    <property type="molecule type" value="Genomic_DNA"/>
</dbReference>
<keyword evidence="12" id="KW-0003">3Fe-4S</keyword>
<dbReference type="PANTHER" id="PTHR11921">
    <property type="entry name" value="SUCCINATE DEHYDROGENASE IRON-SULFUR PROTEIN"/>
    <property type="match status" value="1"/>
</dbReference>
<dbReference type="GO" id="GO:0022904">
    <property type="term" value="P:respiratory electron transport chain"/>
    <property type="evidence" value="ECO:0007669"/>
    <property type="project" value="TreeGrafter"/>
</dbReference>
<dbReference type="InterPro" id="IPR050573">
    <property type="entry name" value="SDH/FRD_Iron-Sulfur"/>
</dbReference>
<evidence type="ECO:0000256" key="7">
    <source>
        <dbReference type="ARBA" id="ARBA00022714"/>
    </source>
</evidence>
<dbReference type="InterPro" id="IPR006058">
    <property type="entry name" value="2Fe2S_fd_BS"/>
</dbReference>
<dbReference type="GO" id="GO:0051539">
    <property type="term" value="F:4 iron, 4 sulfur cluster binding"/>
    <property type="evidence" value="ECO:0007669"/>
    <property type="project" value="UniProtKB-KW"/>
</dbReference>
<dbReference type="InterPro" id="IPR017896">
    <property type="entry name" value="4Fe4S_Fe-S-bd"/>
</dbReference>
<dbReference type="EC" id="1.3.5.1" evidence="4 12"/>
<comment type="cofactor">
    <cofactor evidence="12">
        <name>[4Fe-4S] cluster</name>
        <dbReference type="ChEBI" id="CHEBI:49883"/>
    </cofactor>
    <text evidence="12">Binds 1 [4Fe-4S] cluster.</text>
</comment>
<dbReference type="InterPro" id="IPR012675">
    <property type="entry name" value="Beta-grasp_dom_sf"/>
</dbReference>
<evidence type="ECO:0000256" key="4">
    <source>
        <dbReference type="ARBA" id="ARBA00012792"/>
    </source>
</evidence>
<evidence type="ECO:0000256" key="12">
    <source>
        <dbReference type="RuleBase" id="RU361237"/>
    </source>
</evidence>
<dbReference type="PROSITE" id="PS00197">
    <property type="entry name" value="2FE2S_FER_1"/>
    <property type="match status" value="1"/>
</dbReference>
<keyword evidence="8 12" id="KW-0479">Metal-binding</keyword>
<evidence type="ECO:0000259" key="13">
    <source>
        <dbReference type="PROSITE" id="PS51085"/>
    </source>
</evidence>
<feature type="domain" description="2Fe-2S ferredoxin-type" evidence="13">
    <location>
        <begin position="21"/>
        <end position="109"/>
    </location>
</feature>
<evidence type="ECO:0000256" key="1">
    <source>
        <dbReference type="ARBA" id="ARBA00004894"/>
    </source>
</evidence>
<dbReference type="Gene3D" id="1.10.1060.10">
    <property type="entry name" value="Alpha-helical ferredoxin"/>
    <property type="match status" value="1"/>
</dbReference>
<keyword evidence="16" id="KW-1185">Reference proteome</keyword>
<proteinExistence type="inferred from homology"/>
<evidence type="ECO:0000256" key="5">
    <source>
        <dbReference type="ARBA" id="ARBA00022131"/>
    </source>
</evidence>
<evidence type="ECO:0000256" key="9">
    <source>
        <dbReference type="ARBA" id="ARBA00023002"/>
    </source>
</evidence>
<evidence type="ECO:0000256" key="8">
    <source>
        <dbReference type="ARBA" id="ARBA00022723"/>
    </source>
</evidence>
<evidence type="ECO:0000256" key="3">
    <source>
        <dbReference type="ARBA" id="ARBA00011294"/>
    </source>
</evidence>
<organism evidence="15 16">
    <name type="scientific">Aurantimonas marianensis</name>
    <dbReference type="NCBI Taxonomy" id="2920428"/>
    <lineage>
        <taxon>Bacteria</taxon>
        <taxon>Pseudomonadati</taxon>
        <taxon>Pseudomonadota</taxon>
        <taxon>Alphaproteobacteria</taxon>
        <taxon>Hyphomicrobiales</taxon>
        <taxon>Aurantimonadaceae</taxon>
        <taxon>Aurantimonas</taxon>
    </lineage>
</organism>
<keyword evidence="7 12" id="KW-0001">2Fe-2S</keyword>
<comment type="pathway">
    <text evidence="1">Carbohydrate metabolism; tricarboxylic acid cycle; fumarate from succinate (bacterial route): step 1/1.</text>
</comment>
<dbReference type="GO" id="GO:0006099">
    <property type="term" value="P:tricarboxylic acid cycle"/>
    <property type="evidence" value="ECO:0007669"/>
    <property type="project" value="InterPro"/>
</dbReference>
<evidence type="ECO:0000313" key="15">
    <source>
        <dbReference type="EMBL" id="MCP3057005.1"/>
    </source>
</evidence>
<dbReference type="GO" id="GO:0009055">
    <property type="term" value="F:electron transfer activity"/>
    <property type="evidence" value="ECO:0007669"/>
    <property type="project" value="InterPro"/>
</dbReference>
<comment type="similarity">
    <text evidence="2 12">Belongs to the succinate dehydrogenase/fumarate reductase iron-sulfur protein family.</text>
</comment>
<comment type="cofactor">
    <cofactor evidence="12">
        <name>[3Fe-4S] cluster</name>
        <dbReference type="ChEBI" id="CHEBI:21137"/>
    </cofactor>
    <text evidence="12">Binds 1 [3Fe-4S] cluster.</text>
</comment>
<dbReference type="PROSITE" id="PS51379">
    <property type="entry name" value="4FE4S_FER_2"/>
    <property type="match status" value="1"/>
</dbReference>
<keyword evidence="9" id="KW-0560">Oxidoreductase</keyword>
<evidence type="ECO:0000313" key="16">
    <source>
        <dbReference type="Proteomes" id="UP001155220"/>
    </source>
</evidence>
<dbReference type="GO" id="GO:0046872">
    <property type="term" value="F:metal ion binding"/>
    <property type="evidence" value="ECO:0007669"/>
    <property type="project" value="UniProtKB-KW"/>
</dbReference>
<sequence length="255" mass="28776">MANIEEDMKTTMPGESVERTIKVRVWRGKDDGRFESYEIPARENQTVLDVVTEVQRYHEPALAYRFACRVGVCGSCAMTVNGRPRWTCRTHVKRVVENGEMTIEPMRNMPRIKDLVCDMSEFFDKWHRAGGKFKGKLTRHEKVAAVDPRDRKRKNADAGIECINCGVCYAACDVVSWNEDYVGPAALNRAWTLLNDERHAAPREVLAMATADGGCSSCHTQGSCVKHCPVGISPTRSIAGIKRMSLLDLLNWRER</sequence>
<comment type="caution">
    <text evidence="15">The sequence shown here is derived from an EMBL/GenBank/DDBJ whole genome shotgun (WGS) entry which is preliminary data.</text>
</comment>
<evidence type="ECO:0000256" key="11">
    <source>
        <dbReference type="ARBA" id="ARBA00023014"/>
    </source>
</evidence>
<dbReference type="InterPro" id="IPR004489">
    <property type="entry name" value="Succ_DH/fum_Rdtase_Fe-S"/>
</dbReference>
<keyword evidence="6 12" id="KW-0004">4Fe-4S</keyword>
<name>A0A9X2HBZ5_9HYPH</name>
<evidence type="ECO:0000259" key="14">
    <source>
        <dbReference type="PROSITE" id="PS51379"/>
    </source>
</evidence>
<protein>
    <recommendedName>
        <fullName evidence="5 12">Succinate dehydrogenase iron-sulfur subunit</fullName>
        <ecNumber evidence="4 12">1.3.5.1</ecNumber>
    </recommendedName>
</protein>
<dbReference type="SUPFAM" id="SSF54292">
    <property type="entry name" value="2Fe-2S ferredoxin-like"/>
    <property type="match status" value="1"/>
</dbReference>
<gene>
    <name evidence="15" type="ORF">MJ956_17920</name>
</gene>
<dbReference type="Gene3D" id="3.10.20.30">
    <property type="match status" value="1"/>
</dbReference>
<evidence type="ECO:0000256" key="2">
    <source>
        <dbReference type="ARBA" id="ARBA00009433"/>
    </source>
</evidence>
<feature type="domain" description="4Fe-4S ferredoxin-type" evidence="14">
    <location>
        <begin position="152"/>
        <end position="180"/>
    </location>
</feature>
<dbReference type="Proteomes" id="UP001155220">
    <property type="component" value="Unassembled WGS sequence"/>
</dbReference>
<dbReference type="SUPFAM" id="SSF46548">
    <property type="entry name" value="alpha-helical ferredoxin"/>
    <property type="match status" value="1"/>
</dbReference>
<dbReference type="GO" id="GO:0008177">
    <property type="term" value="F:succinate dehydrogenase (quinone) activity"/>
    <property type="evidence" value="ECO:0007669"/>
    <property type="project" value="UniProtKB-EC"/>
</dbReference>
<comment type="subunit">
    <text evidence="3">Part of an enzyme complex containing four subunits: a flavoprotein, an iron-sulfur, cytochrome b-556, and a hydrophobic anchor protein.</text>
</comment>
<accession>A0A9X2HBZ5</accession>
<dbReference type="CDD" id="cd00207">
    <property type="entry name" value="fer2"/>
    <property type="match status" value="1"/>
</dbReference>
<dbReference type="Pfam" id="PF13534">
    <property type="entry name" value="Fer4_17"/>
    <property type="match status" value="1"/>
</dbReference>
<dbReference type="PROSITE" id="PS51085">
    <property type="entry name" value="2FE2S_FER_2"/>
    <property type="match status" value="1"/>
</dbReference>
<dbReference type="GO" id="GO:0051537">
    <property type="term" value="F:2 iron, 2 sulfur cluster binding"/>
    <property type="evidence" value="ECO:0007669"/>
    <property type="project" value="UniProtKB-KW"/>
</dbReference>
<dbReference type="AlphaFoldDB" id="A0A9X2HBZ5"/>
<dbReference type="RefSeq" id="WP_253965805.1">
    <property type="nucleotide sequence ID" value="NZ_JALHBS010000117.1"/>
</dbReference>
<dbReference type="InterPro" id="IPR036010">
    <property type="entry name" value="2Fe-2S_ferredoxin-like_sf"/>
</dbReference>
<evidence type="ECO:0000256" key="6">
    <source>
        <dbReference type="ARBA" id="ARBA00022485"/>
    </source>
</evidence>
<reference evidence="15" key="1">
    <citation type="submission" date="2022-03" db="EMBL/GenBank/DDBJ databases">
        <title>Aurantimonas Liuensis sp. Nov., isolated from the hadal seawater of the Mariana Trench.</title>
        <authorList>
            <person name="Liu R."/>
        </authorList>
    </citation>
    <scope>NUCLEOTIDE SEQUENCE</scope>
    <source>
        <strain evidence="15">LRZ36</strain>
    </source>
</reference>
<dbReference type="NCBIfam" id="TIGR00384">
    <property type="entry name" value="dhsB"/>
    <property type="match status" value="1"/>
</dbReference>
<dbReference type="InterPro" id="IPR025192">
    <property type="entry name" value="Succ_DH/fum_Rdtase_N"/>
</dbReference>
<dbReference type="InterPro" id="IPR009051">
    <property type="entry name" value="Helical_ferredxn"/>
</dbReference>
<comment type="cofactor">
    <cofactor evidence="12">
        <name>[2Fe-2S] cluster</name>
        <dbReference type="ChEBI" id="CHEBI:190135"/>
    </cofactor>
    <text evidence="12">Binds 1 [2Fe-2S] cluster.</text>
</comment>
<evidence type="ECO:0000256" key="10">
    <source>
        <dbReference type="ARBA" id="ARBA00023004"/>
    </source>
</evidence>
<dbReference type="PANTHER" id="PTHR11921:SF29">
    <property type="entry name" value="SUCCINATE DEHYDROGENASE [UBIQUINONE] IRON-SULFUR SUBUNIT, MITOCHONDRIAL"/>
    <property type="match status" value="1"/>
</dbReference>
<dbReference type="InterPro" id="IPR001041">
    <property type="entry name" value="2Fe-2S_ferredoxin-type"/>
</dbReference>
<keyword evidence="10 12" id="KW-0408">Iron</keyword>
<dbReference type="GO" id="GO:0051538">
    <property type="term" value="F:3 iron, 4 sulfur cluster binding"/>
    <property type="evidence" value="ECO:0007669"/>
    <property type="project" value="UniProtKB-KW"/>
</dbReference>